<gene>
    <name evidence="1" type="primary">ORF171332</name>
</gene>
<sequence length="68" mass="7782">ELKGEEDTVKKVMKTISINISSLKYAGGRRADSFACLWNLSAENDPTFYFCLTQKVNTYPSRKPYQEV</sequence>
<reference evidence="1" key="1">
    <citation type="submission" date="2014-12" db="EMBL/GenBank/DDBJ databases">
        <title>Insight into the proteome of Arion vulgaris.</title>
        <authorList>
            <person name="Aradska J."/>
            <person name="Bulat T."/>
            <person name="Smidak R."/>
            <person name="Sarate P."/>
            <person name="Gangsoo J."/>
            <person name="Sialana F."/>
            <person name="Bilban M."/>
            <person name="Lubec G."/>
        </authorList>
    </citation>
    <scope>NUCLEOTIDE SEQUENCE</scope>
    <source>
        <tissue evidence="1">Skin</tissue>
    </source>
</reference>
<evidence type="ECO:0000313" key="1">
    <source>
        <dbReference type="EMBL" id="CEK89503.1"/>
    </source>
</evidence>
<name>A0A0B7B919_9EUPU</name>
<feature type="non-terminal residue" evidence="1">
    <location>
        <position position="1"/>
    </location>
</feature>
<dbReference type="AlphaFoldDB" id="A0A0B7B919"/>
<dbReference type="EMBL" id="HACG01042638">
    <property type="protein sequence ID" value="CEK89503.1"/>
    <property type="molecule type" value="Transcribed_RNA"/>
</dbReference>
<protein>
    <submittedName>
        <fullName evidence="1">Uncharacterized protein</fullName>
    </submittedName>
</protein>
<proteinExistence type="predicted"/>
<organism evidence="1">
    <name type="scientific">Arion vulgaris</name>
    <dbReference type="NCBI Taxonomy" id="1028688"/>
    <lineage>
        <taxon>Eukaryota</taxon>
        <taxon>Metazoa</taxon>
        <taxon>Spiralia</taxon>
        <taxon>Lophotrochozoa</taxon>
        <taxon>Mollusca</taxon>
        <taxon>Gastropoda</taxon>
        <taxon>Heterobranchia</taxon>
        <taxon>Euthyneura</taxon>
        <taxon>Panpulmonata</taxon>
        <taxon>Eupulmonata</taxon>
        <taxon>Stylommatophora</taxon>
        <taxon>Helicina</taxon>
        <taxon>Arionoidea</taxon>
        <taxon>Arionidae</taxon>
        <taxon>Arion</taxon>
    </lineage>
</organism>
<accession>A0A0B7B919</accession>